<name>A0A1Y5IEX5_OSTTA</name>
<feature type="region of interest" description="Disordered" evidence="4">
    <location>
        <begin position="1"/>
        <end position="36"/>
    </location>
</feature>
<evidence type="ECO:0000313" key="6">
    <source>
        <dbReference type="EMBL" id="OUS47167.1"/>
    </source>
</evidence>
<protein>
    <submittedName>
        <fullName evidence="6">Alpha/Beta hydrolase protein</fullName>
    </submittedName>
</protein>
<dbReference type="PANTHER" id="PTHR22753:SF14">
    <property type="entry name" value="MONOACYLGLYCEROL_DIACYLGLYCEROL O-ACYLTRANSFERASE"/>
    <property type="match status" value="1"/>
</dbReference>
<dbReference type="Pfam" id="PF12697">
    <property type="entry name" value="Abhydrolase_6"/>
    <property type="match status" value="1"/>
</dbReference>
<comment type="similarity">
    <text evidence="1">Belongs to the diacylglycerol acyltransferase family.</text>
</comment>
<keyword evidence="3" id="KW-0012">Acyltransferase</keyword>
<evidence type="ECO:0000256" key="4">
    <source>
        <dbReference type="SAM" id="MobiDB-lite"/>
    </source>
</evidence>
<evidence type="ECO:0000256" key="1">
    <source>
        <dbReference type="ARBA" id="ARBA00005420"/>
    </source>
</evidence>
<keyword evidence="2" id="KW-0808">Transferase</keyword>
<dbReference type="GO" id="GO:0016020">
    <property type="term" value="C:membrane"/>
    <property type="evidence" value="ECO:0007669"/>
    <property type="project" value="TreeGrafter"/>
</dbReference>
<feature type="domain" description="AB hydrolase-1" evidence="5">
    <location>
        <begin position="100"/>
        <end position="352"/>
    </location>
</feature>
<sequence>MHRARASRAGVPSTSASSFTSAPRRQRASRLPERNVRSSVLQTDGFVSLASTMSRDDTTSTDEGVTLMDYVRGDGPPRFFSPLVRSRERASTSASTKPLAVYLPGLDGTGFSAASQFEYIVNEFDLVALNVPASDRGDIFDLVNVVTSYLEARAERGDVYLIGESMGGLLSLCVASARPDLVTRLILVNPASSFDKSAWPVLGPVLPSIPSELWGALPYALTPVLMDPIRMARGIFDKVTDKVVRTNDAIGTMTEAVDELIGMLPALGALAEIIPRDTLAHRLDMVLRLGCEHLNGDDYARLSAITVPTLVVASENDNLIPSLDESERLRKWLPKAKVEVLKGASHAALQEPGVNLMLIAKRNGFLPKHSDAPLMTRDDEFDPPSPADIQRARESLATLRAITSPVFFSTRSDGKIVRGLGAVPIRQRGGRPILLVGNHQTLAPDLGFLVDEFLNEYDVCVRGLAHPVVSREGGLAAMGDEPRAFEDMFRDAVKNTPIESLLPRREPKPPRRAANIVGGGGSFATFGAVPVSGFNFFRLMKKGEAVLLFPGGVREAFKRKNEEYKLFWPSKPEFVRMAIKHNALIVPFAAVGAEDSIDIVADATDLLNAPLGIGDSVRERSQKVPTARSVDTRVTTDAGEEELFIQPVVTPKAPQRFYFRFMAPIDASEIDLNDDVGVNDMYLRVRREVEWGIKYLREEREHDPFKELAPRLLYEAATSSQAPTFTPNAR</sequence>
<dbReference type="PANTHER" id="PTHR22753">
    <property type="entry name" value="TRANSMEMBRANE PROTEIN 68"/>
    <property type="match status" value="1"/>
</dbReference>
<dbReference type="AlphaFoldDB" id="A0A1Y5IEX5"/>
<organism evidence="6">
    <name type="scientific">Ostreococcus tauri</name>
    <name type="common">Marine green alga</name>
    <dbReference type="NCBI Taxonomy" id="70448"/>
    <lineage>
        <taxon>Eukaryota</taxon>
        <taxon>Viridiplantae</taxon>
        <taxon>Chlorophyta</taxon>
        <taxon>Mamiellophyceae</taxon>
        <taxon>Mamiellales</taxon>
        <taxon>Bathycoccaceae</taxon>
        <taxon>Ostreococcus</taxon>
    </lineage>
</organism>
<dbReference type="GO" id="GO:0016787">
    <property type="term" value="F:hydrolase activity"/>
    <property type="evidence" value="ECO:0007669"/>
    <property type="project" value="UniProtKB-KW"/>
</dbReference>
<dbReference type="Pfam" id="PF03982">
    <property type="entry name" value="DAGAT"/>
    <property type="match status" value="1"/>
</dbReference>
<evidence type="ECO:0000259" key="5">
    <source>
        <dbReference type="Pfam" id="PF12697"/>
    </source>
</evidence>
<dbReference type="InterPro" id="IPR000073">
    <property type="entry name" value="AB_hydrolase_1"/>
</dbReference>
<dbReference type="Proteomes" id="UP000195557">
    <property type="component" value="Unassembled WGS sequence"/>
</dbReference>
<gene>
    <name evidence="6" type="ORF">BE221DRAFT_191716</name>
</gene>
<proteinExistence type="inferred from homology"/>
<keyword evidence="6" id="KW-0378">Hydrolase</keyword>
<dbReference type="Gene3D" id="3.40.50.1820">
    <property type="entry name" value="alpha/beta hydrolase"/>
    <property type="match status" value="1"/>
</dbReference>
<dbReference type="EMBL" id="KZ155780">
    <property type="protein sequence ID" value="OUS47167.1"/>
    <property type="molecule type" value="Genomic_DNA"/>
</dbReference>
<feature type="compositionally biased region" description="Low complexity" evidence="4">
    <location>
        <begin position="12"/>
        <end position="23"/>
    </location>
</feature>
<dbReference type="eggNOG" id="ENOG502QQUD">
    <property type="taxonomic scope" value="Eukaryota"/>
</dbReference>
<dbReference type="InterPro" id="IPR007130">
    <property type="entry name" value="DAGAT"/>
</dbReference>
<accession>A0A1Y5IEX5</accession>
<dbReference type="SUPFAM" id="SSF53474">
    <property type="entry name" value="alpha/beta-Hydrolases"/>
    <property type="match status" value="1"/>
</dbReference>
<dbReference type="InterPro" id="IPR029058">
    <property type="entry name" value="AB_hydrolase_fold"/>
</dbReference>
<evidence type="ECO:0000256" key="2">
    <source>
        <dbReference type="ARBA" id="ARBA00022679"/>
    </source>
</evidence>
<dbReference type="GO" id="GO:0004144">
    <property type="term" value="F:diacylglycerol O-acyltransferase activity"/>
    <property type="evidence" value="ECO:0007669"/>
    <property type="project" value="UniProtKB-ARBA"/>
</dbReference>
<reference evidence="6" key="1">
    <citation type="submission" date="2017-04" db="EMBL/GenBank/DDBJ databases">
        <title>Population genomics of picophytoplankton unveils novel chromosome hypervariability.</title>
        <authorList>
            <consortium name="DOE Joint Genome Institute"/>
            <person name="Blanc-Mathieu R."/>
            <person name="Krasovec M."/>
            <person name="Hebrard M."/>
            <person name="Yau S."/>
            <person name="Desgranges E."/>
            <person name="Martin J."/>
            <person name="Schackwitz W."/>
            <person name="Kuo A."/>
            <person name="Salin G."/>
            <person name="Donnadieu C."/>
            <person name="Desdevises Y."/>
            <person name="Sanchez-Ferandin S."/>
            <person name="Moreau H."/>
            <person name="Rivals E."/>
            <person name="Grigoriev I.V."/>
            <person name="Grimsley N."/>
            <person name="Eyre-Walker A."/>
            <person name="Piganeau G."/>
        </authorList>
    </citation>
    <scope>NUCLEOTIDE SEQUENCE [LARGE SCALE GENOMIC DNA]</scope>
    <source>
        <strain evidence="6">RCC 1115</strain>
    </source>
</reference>
<evidence type="ECO:0000256" key="3">
    <source>
        <dbReference type="ARBA" id="ARBA00023315"/>
    </source>
</evidence>